<dbReference type="Pfam" id="PF00702">
    <property type="entry name" value="Hydrolase"/>
    <property type="match status" value="1"/>
</dbReference>
<dbReference type="AlphaFoldDB" id="A0A4R2F6U5"/>
<dbReference type="Gene3D" id="3.40.50.1000">
    <property type="entry name" value="HAD superfamily/HAD-like"/>
    <property type="match status" value="1"/>
</dbReference>
<dbReference type="OrthoDB" id="6101375at2"/>
<dbReference type="Proteomes" id="UP000294830">
    <property type="component" value="Unassembled WGS sequence"/>
</dbReference>
<evidence type="ECO:0000313" key="3">
    <source>
        <dbReference type="Proteomes" id="UP000294830"/>
    </source>
</evidence>
<dbReference type="RefSeq" id="WP_131837746.1">
    <property type="nucleotide sequence ID" value="NZ_SLWB01000001.1"/>
</dbReference>
<protein>
    <submittedName>
        <fullName evidence="2">Putative hydrolase of the HAD superfamily</fullName>
    </submittedName>
</protein>
<dbReference type="SFLD" id="SFLDG01129">
    <property type="entry name" value="C1.5:_HAD__Beta-PGM__Phosphata"/>
    <property type="match status" value="1"/>
</dbReference>
<gene>
    <name evidence="2" type="ORF">CLV25_101178</name>
</gene>
<dbReference type="InterPro" id="IPR023198">
    <property type="entry name" value="PGP-like_dom2"/>
</dbReference>
<proteinExistence type="predicted"/>
<dbReference type="SUPFAM" id="SSF56784">
    <property type="entry name" value="HAD-like"/>
    <property type="match status" value="1"/>
</dbReference>
<evidence type="ECO:0000313" key="2">
    <source>
        <dbReference type="EMBL" id="TCN72960.1"/>
    </source>
</evidence>
<organism evidence="2 3">
    <name type="scientific">Acetobacteroides hydrogenigenes</name>
    <dbReference type="NCBI Taxonomy" id="979970"/>
    <lineage>
        <taxon>Bacteria</taxon>
        <taxon>Pseudomonadati</taxon>
        <taxon>Bacteroidota</taxon>
        <taxon>Bacteroidia</taxon>
        <taxon>Bacteroidales</taxon>
        <taxon>Rikenellaceae</taxon>
        <taxon>Acetobacteroides</taxon>
    </lineage>
</organism>
<dbReference type="PANTHER" id="PTHR43316:SF8">
    <property type="entry name" value="HAD FAMILY HYDROLASE"/>
    <property type="match status" value="1"/>
</dbReference>
<dbReference type="EMBL" id="SLWB01000001">
    <property type="protein sequence ID" value="TCN72960.1"/>
    <property type="molecule type" value="Genomic_DNA"/>
</dbReference>
<dbReference type="InterPro" id="IPR023214">
    <property type="entry name" value="HAD_sf"/>
</dbReference>
<dbReference type="Gene3D" id="1.10.150.240">
    <property type="entry name" value="Putative phosphatase, domain 2"/>
    <property type="match status" value="1"/>
</dbReference>
<reference evidence="2 3" key="1">
    <citation type="submission" date="2019-03" db="EMBL/GenBank/DDBJ databases">
        <title>Genomic Encyclopedia of Archaeal and Bacterial Type Strains, Phase II (KMG-II): from individual species to whole genera.</title>
        <authorList>
            <person name="Goeker M."/>
        </authorList>
    </citation>
    <scope>NUCLEOTIDE SEQUENCE [LARGE SCALE GENOMIC DNA]</scope>
    <source>
        <strain evidence="2 3">RL-C</strain>
    </source>
</reference>
<accession>A0A4R2F6U5</accession>
<evidence type="ECO:0000256" key="1">
    <source>
        <dbReference type="ARBA" id="ARBA00022801"/>
    </source>
</evidence>
<dbReference type="GO" id="GO:0016787">
    <property type="term" value="F:hydrolase activity"/>
    <property type="evidence" value="ECO:0007669"/>
    <property type="project" value="UniProtKB-KW"/>
</dbReference>
<name>A0A4R2F6U5_9BACT</name>
<dbReference type="InterPro" id="IPR051540">
    <property type="entry name" value="S-2-haloacid_dehalogenase"/>
</dbReference>
<dbReference type="PANTHER" id="PTHR43316">
    <property type="entry name" value="HYDROLASE, HALOACID DELAHOGENASE-RELATED"/>
    <property type="match status" value="1"/>
</dbReference>
<dbReference type="InterPro" id="IPR036412">
    <property type="entry name" value="HAD-like_sf"/>
</dbReference>
<keyword evidence="3" id="KW-1185">Reference proteome</keyword>
<comment type="caution">
    <text evidence="2">The sequence shown here is derived from an EMBL/GenBank/DDBJ whole genome shotgun (WGS) entry which is preliminary data.</text>
</comment>
<keyword evidence="1 2" id="KW-0378">Hydrolase</keyword>
<sequence>MPVKVIAFDADDTLWVNEPYFQETEMKFIGLLDHLLKPHEISRELLKTESDNIPLYGYGVKAFTLSMIETALRISNGTLDAETIARIISLGKEQLNHEVELLEGVEETLKALHGQYRLVVATKGDLLDQERKLRKSGIEGYFHHVEIMSEKAPSDYLKLLKHLDVQPEEFLMVGNSLKSDIIPVIKLGGYGIHIPFHTHWSLDKTDVKVDSPRFREVASILEAKEAIANL</sequence>
<dbReference type="SFLD" id="SFLDS00003">
    <property type="entry name" value="Haloacid_Dehalogenase"/>
    <property type="match status" value="1"/>
</dbReference>